<dbReference type="GO" id="GO:0046872">
    <property type="term" value="F:metal ion binding"/>
    <property type="evidence" value="ECO:0007669"/>
    <property type="project" value="UniProtKB-KW"/>
</dbReference>
<evidence type="ECO:0000259" key="10">
    <source>
        <dbReference type="PROSITE" id="PS51007"/>
    </source>
</evidence>
<proteinExistence type="inferred from homology"/>
<dbReference type="SUPFAM" id="SSF46626">
    <property type="entry name" value="Cytochrome c"/>
    <property type="match status" value="1"/>
</dbReference>
<dbReference type="Gene3D" id="2.140.10.10">
    <property type="entry name" value="Quinoprotein alcohol dehydrogenase-like superfamily"/>
    <property type="match status" value="2"/>
</dbReference>
<dbReference type="GO" id="GO:0020037">
    <property type="term" value="F:heme binding"/>
    <property type="evidence" value="ECO:0007669"/>
    <property type="project" value="InterPro"/>
</dbReference>
<dbReference type="AlphaFoldDB" id="A0A4R4K5I5"/>
<dbReference type="GO" id="GO:0008876">
    <property type="term" value="F:quinoprotein glucose dehydrogenase activity"/>
    <property type="evidence" value="ECO:0007669"/>
    <property type="project" value="TreeGrafter"/>
</dbReference>
<evidence type="ECO:0000313" key="11">
    <source>
        <dbReference type="EMBL" id="TDB62698.1"/>
    </source>
</evidence>
<dbReference type="Pfam" id="PF01011">
    <property type="entry name" value="PQQ"/>
    <property type="match status" value="2"/>
</dbReference>
<keyword evidence="3 8" id="KW-0349">Heme</keyword>
<feature type="chain" id="PRO_5020618696" evidence="9">
    <location>
        <begin position="27"/>
        <end position="702"/>
    </location>
</feature>
<keyword evidence="5 9" id="KW-0732">Signal</keyword>
<comment type="cofactor">
    <cofactor evidence="1">
        <name>pyrroloquinoline quinone</name>
        <dbReference type="ChEBI" id="CHEBI:58442"/>
    </cofactor>
</comment>
<evidence type="ECO:0000256" key="1">
    <source>
        <dbReference type="ARBA" id="ARBA00001931"/>
    </source>
</evidence>
<evidence type="ECO:0000313" key="12">
    <source>
        <dbReference type="Proteomes" id="UP000295706"/>
    </source>
</evidence>
<keyword evidence="4 8" id="KW-0479">Metal-binding</keyword>
<dbReference type="Proteomes" id="UP000295706">
    <property type="component" value="Unassembled WGS sequence"/>
</dbReference>
<organism evidence="11 12">
    <name type="scientific">Arundinibacter roseus</name>
    <dbReference type="NCBI Taxonomy" id="2070510"/>
    <lineage>
        <taxon>Bacteria</taxon>
        <taxon>Pseudomonadati</taxon>
        <taxon>Bacteroidota</taxon>
        <taxon>Cytophagia</taxon>
        <taxon>Cytophagales</taxon>
        <taxon>Spirosomataceae</taxon>
        <taxon>Arundinibacter</taxon>
    </lineage>
</organism>
<evidence type="ECO:0000256" key="6">
    <source>
        <dbReference type="ARBA" id="ARBA00023002"/>
    </source>
</evidence>
<dbReference type="CDD" id="cd10280">
    <property type="entry name" value="PQQ_mGDH"/>
    <property type="match status" value="1"/>
</dbReference>
<dbReference type="OrthoDB" id="9794322at2"/>
<dbReference type="PANTHER" id="PTHR32303:SF4">
    <property type="entry name" value="QUINOPROTEIN GLUCOSE DEHYDROGENASE"/>
    <property type="match status" value="1"/>
</dbReference>
<dbReference type="SUPFAM" id="SSF50998">
    <property type="entry name" value="Quinoprotein alcohol dehydrogenase-like"/>
    <property type="match status" value="1"/>
</dbReference>
<dbReference type="RefSeq" id="WP_132119983.1">
    <property type="nucleotide sequence ID" value="NZ_SMJU01000011.1"/>
</dbReference>
<dbReference type="PANTHER" id="PTHR32303">
    <property type="entry name" value="QUINOPROTEIN ALCOHOL DEHYDROGENASE (CYTOCHROME C)"/>
    <property type="match status" value="1"/>
</dbReference>
<dbReference type="InterPro" id="IPR017511">
    <property type="entry name" value="PQQ_mDH"/>
</dbReference>
<dbReference type="GO" id="GO:0048038">
    <property type="term" value="F:quinone binding"/>
    <property type="evidence" value="ECO:0007669"/>
    <property type="project" value="InterPro"/>
</dbReference>
<evidence type="ECO:0000256" key="8">
    <source>
        <dbReference type="PROSITE-ProRule" id="PRU00433"/>
    </source>
</evidence>
<dbReference type="InterPro" id="IPR002372">
    <property type="entry name" value="PQQ_rpt_dom"/>
</dbReference>
<dbReference type="InterPro" id="IPR009056">
    <property type="entry name" value="Cyt_c-like_dom"/>
</dbReference>
<name>A0A4R4K5I5_9BACT</name>
<dbReference type="GO" id="GO:0009055">
    <property type="term" value="F:electron transfer activity"/>
    <property type="evidence" value="ECO:0007669"/>
    <property type="project" value="InterPro"/>
</dbReference>
<comment type="similarity">
    <text evidence="2">Belongs to the bacterial PQQ dehydrogenase family.</text>
</comment>
<keyword evidence="6" id="KW-0560">Oxidoreductase</keyword>
<keyword evidence="12" id="KW-1185">Reference proteome</keyword>
<feature type="domain" description="Cytochrome c" evidence="10">
    <location>
        <begin position="470"/>
        <end position="546"/>
    </location>
</feature>
<keyword evidence="7 8" id="KW-0408">Iron</keyword>
<accession>A0A4R4K5I5</accession>
<feature type="signal peptide" evidence="9">
    <location>
        <begin position="1"/>
        <end position="26"/>
    </location>
</feature>
<gene>
    <name evidence="11" type="ORF">EZE20_17305</name>
</gene>
<evidence type="ECO:0000256" key="5">
    <source>
        <dbReference type="ARBA" id="ARBA00022729"/>
    </source>
</evidence>
<evidence type="ECO:0000256" key="7">
    <source>
        <dbReference type="ARBA" id="ARBA00023004"/>
    </source>
</evidence>
<dbReference type="PROSITE" id="PS51007">
    <property type="entry name" value="CYTC"/>
    <property type="match status" value="1"/>
</dbReference>
<comment type="caution">
    <text evidence="11">The sequence shown here is derived from an EMBL/GenBank/DDBJ whole genome shotgun (WGS) entry which is preliminary data.</text>
</comment>
<sequence length="702" mass="76700">MKNKLLVLSLVAVGSALFFLNFTKTATETTSEWREYLGGPGRTNYSPLTQITAANVGNLQVAWEYHTGDFSGLMPSNPIIVDGVLYAPTASSQIFALDAVTGKEIWRFKGATESNMVRGVTYWESGNDKRILYGAGTWLYALDATTGKMIESFGENGRVSLYTGLPESARTKFIRSTTPGTLFKNLIIMPVRVSEGPDAAPGHVRAFDVQTGQLVWTFRTIPHPGEEGYDTWGKDNWKNTDVGAANNWAGMAIDRGRGIVYVPTGSAGYDFYGANRPGDNLYANCLLALDAATGKRIWHYQFVHHDVWDRDLPSPPTLVSIKRQGKTIDAVAQITKSGFVFVFDRMTGKSLFPIKEMAVPTNALPGEVPSPTQPVAQQPAPFARQSIGEDDVNPYAANRQELKARLKKLRHKNQFELPSLEGTLLFPGFDGGAEWGGPAYDAESGILYINSNEMAYVMDMRTIPDEDELANLSPGHRTYSLNCSSCHGKDLLGNPASGFPSLKNIYKRHDQAYVNGVVKNGKGMMPGFALKAQEQQALIEFLFDLEKESVGVQPANKKFPLPYKLDGYKKFLDQDGYPGINPPWGQLSALNLNTGKYEWKIPLGEFKELTAKGIPITGCENYGGPVVTAGGVLFIGATKDGMFRAFDKRSGKLLYETKLPAGGFATPSVYQANGRQYVVIACGGAKLGTKKGDSYVAFALPQ</sequence>
<dbReference type="GO" id="GO:0016020">
    <property type="term" value="C:membrane"/>
    <property type="evidence" value="ECO:0007669"/>
    <property type="project" value="InterPro"/>
</dbReference>
<evidence type="ECO:0000256" key="3">
    <source>
        <dbReference type="ARBA" id="ARBA00022617"/>
    </source>
</evidence>
<protein>
    <submittedName>
        <fullName evidence="11">C-type cytochrome</fullName>
    </submittedName>
</protein>
<dbReference type="InterPro" id="IPR036909">
    <property type="entry name" value="Cyt_c-like_dom_sf"/>
</dbReference>
<dbReference type="Gene3D" id="1.10.760.10">
    <property type="entry name" value="Cytochrome c-like domain"/>
    <property type="match status" value="1"/>
</dbReference>
<dbReference type="Pfam" id="PF13442">
    <property type="entry name" value="Cytochrome_CBB3"/>
    <property type="match status" value="1"/>
</dbReference>
<evidence type="ECO:0000256" key="2">
    <source>
        <dbReference type="ARBA" id="ARBA00008156"/>
    </source>
</evidence>
<dbReference type="InterPro" id="IPR011047">
    <property type="entry name" value="Quinoprotein_ADH-like_sf"/>
</dbReference>
<reference evidence="11 12" key="1">
    <citation type="submission" date="2019-02" db="EMBL/GenBank/DDBJ databases">
        <title>Arundinibacter roseus gen. nov., sp. nov., a new member of the family Cytophagaceae.</title>
        <authorList>
            <person name="Szuroczki S."/>
            <person name="Khayer B."/>
            <person name="Sproer C."/>
            <person name="Toumi M."/>
            <person name="Szabo A."/>
            <person name="Felfoldi T."/>
            <person name="Schumann P."/>
            <person name="Toth E."/>
        </authorList>
    </citation>
    <scope>NUCLEOTIDE SEQUENCE [LARGE SCALE GENOMIC DNA]</scope>
    <source>
        <strain evidence="11 12">DMA-k-7a</strain>
    </source>
</reference>
<dbReference type="EMBL" id="SMJU01000011">
    <property type="protein sequence ID" value="TDB62698.1"/>
    <property type="molecule type" value="Genomic_DNA"/>
</dbReference>
<evidence type="ECO:0000256" key="9">
    <source>
        <dbReference type="SAM" id="SignalP"/>
    </source>
</evidence>
<dbReference type="SMART" id="SM00564">
    <property type="entry name" value="PQQ"/>
    <property type="match status" value="6"/>
</dbReference>
<evidence type="ECO:0000256" key="4">
    <source>
        <dbReference type="ARBA" id="ARBA00022723"/>
    </source>
</evidence>
<dbReference type="InterPro" id="IPR018391">
    <property type="entry name" value="PQQ_b-propeller_rpt"/>
</dbReference>